<dbReference type="EMBL" id="BNCP01000014">
    <property type="protein sequence ID" value="GIL78783.1"/>
    <property type="molecule type" value="Genomic_DNA"/>
</dbReference>
<dbReference type="InterPro" id="IPR055308">
    <property type="entry name" value="TEX47-like"/>
</dbReference>
<accession>A0A8J4D1K8</accession>
<dbReference type="AlphaFoldDB" id="A0A8J4D1K8"/>
<evidence type="ECO:0008006" key="6">
    <source>
        <dbReference type="Google" id="ProtNLM"/>
    </source>
</evidence>
<feature type="compositionally biased region" description="Polar residues" evidence="1">
    <location>
        <begin position="50"/>
        <end position="67"/>
    </location>
</feature>
<dbReference type="PANTHER" id="PTHR34035">
    <property type="entry name" value="TESTIS-EXPRESSED PROTEIN 47"/>
    <property type="match status" value="1"/>
</dbReference>
<proteinExistence type="predicted"/>
<feature type="region of interest" description="Disordered" evidence="1">
    <location>
        <begin position="32"/>
        <end position="79"/>
    </location>
</feature>
<feature type="region of interest" description="Disordered" evidence="1">
    <location>
        <begin position="118"/>
        <end position="151"/>
    </location>
</feature>
<dbReference type="Pfam" id="PF24787">
    <property type="entry name" value="TEX47"/>
    <property type="match status" value="1"/>
</dbReference>
<evidence type="ECO:0000313" key="5">
    <source>
        <dbReference type="Proteomes" id="UP000747110"/>
    </source>
</evidence>
<name>A0A8J4D1K8_9CHLO</name>
<dbReference type="OrthoDB" id="554562at2759"/>
<protein>
    <recommendedName>
        <fullName evidence="6">BLUF domain-containing protein</fullName>
    </recommendedName>
</protein>
<dbReference type="EMBL" id="BNCQ01000001">
    <property type="protein sequence ID" value="GIL93979.1"/>
    <property type="molecule type" value="Genomic_DNA"/>
</dbReference>
<gene>
    <name evidence="2" type="ORF">Vretifemale_8187</name>
    <name evidence="3" type="ORF">Vretimale_255</name>
</gene>
<evidence type="ECO:0000313" key="4">
    <source>
        <dbReference type="Proteomes" id="UP000722791"/>
    </source>
</evidence>
<feature type="region of interest" description="Disordered" evidence="1">
    <location>
        <begin position="219"/>
        <end position="238"/>
    </location>
</feature>
<keyword evidence="5" id="KW-1185">Reference proteome</keyword>
<dbReference type="Proteomes" id="UP000747110">
    <property type="component" value="Unassembled WGS sequence"/>
</dbReference>
<dbReference type="PANTHER" id="PTHR34035:SF1">
    <property type="entry name" value="TESTIS-EXPRESSED PROTEIN 47"/>
    <property type="match status" value="1"/>
</dbReference>
<sequence length="622" mass="66128">MLFQSGHASKHKSLLPTAAPFWEPGRVHSVPCTQRRKQVSESKRRGARPQCSSAPQQWRSLQTQHPASSRKLPGSCLADGPTPPPLMSVAGWALVTLVAFNLLRSLVLMWVNSQRRSSRLRQTSVSAEPTAEPAAVGTSRNGSQPPTAPLLSRTAAASDGAVALTAVAESGNGAGTSELAVAPGAVVDKMAITSAVAAPEFVAVATAAVAEHSAVAGPTGLAGLPNPHGESEGDAGKDSTQIVASYQMRPRGGKSNSNLGRVVICATLDLDLEPGFVSGSGSALADLAPWGSVEWHRRFWEPLLSKYADSPADRVTGLLLLYGRSVLHIIEGDNNQLFALLRELRQDGGGIHRLQEIRVPCYILDLRERLFDSWQCATAIQRPIGRHRLTRAAFKAPVAAAIAGAVNRGTGINAAATTATGPGGGPMPALIGPVGEASSDSTAESGAAASPEHQLVSRIQQLELFIKFVGPKLSSLASPEARNQALRNLCSYETTTPPEDVVAALATDPLAPELHEFVTAFDADYHRYVSLMALVAQLEEEMEDEAAVAAAGGRTRLVARASSLLGEINHLARFYEEHVRRDIREALAQREEERRSRGLDEVTRRLSQGMRLRAREGAQVAP</sequence>
<reference evidence="3" key="1">
    <citation type="journal article" date="2021" name="Proc. Natl. Acad. Sci. U.S.A.">
        <title>Three genomes in the algal genus Volvox reveal the fate of a haploid sex-determining region after a transition to homothallism.</title>
        <authorList>
            <person name="Yamamoto K."/>
            <person name="Hamaji T."/>
            <person name="Kawai-Toyooka H."/>
            <person name="Matsuzaki R."/>
            <person name="Takahashi F."/>
            <person name="Nishimura Y."/>
            <person name="Kawachi M."/>
            <person name="Noguchi H."/>
            <person name="Minakuchi Y."/>
            <person name="Umen J.G."/>
            <person name="Toyoda A."/>
            <person name="Nozaki H."/>
        </authorList>
    </citation>
    <scope>NUCLEOTIDE SEQUENCE</scope>
    <source>
        <strain evidence="3">NIES-3785</strain>
        <strain evidence="2">NIES-3786</strain>
    </source>
</reference>
<evidence type="ECO:0000313" key="2">
    <source>
        <dbReference type="EMBL" id="GIL78783.1"/>
    </source>
</evidence>
<evidence type="ECO:0000256" key="1">
    <source>
        <dbReference type="SAM" id="MobiDB-lite"/>
    </source>
</evidence>
<dbReference type="Proteomes" id="UP000722791">
    <property type="component" value="Unassembled WGS sequence"/>
</dbReference>
<organism evidence="3 4">
    <name type="scientific">Volvox reticuliferus</name>
    <dbReference type="NCBI Taxonomy" id="1737510"/>
    <lineage>
        <taxon>Eukaryota</taxon>
        <taxon>Viridiplantae</taxon>
        <taxon>Chlorophyta</taxon>
        <taxon>core chlorophytes</taxon>
        <taxon>Chlorophyceae</taxon>
        <taxon>CS clade</taxon>
        <taxon>Chlamydomonadales</taxon>
        <taxon>Volvocaceae</taxon>
        <taxon>Volvox</taxon>
    </lineage>
</organism>
<comment type="caution">
    <text evidence="3">The sequence shown here is derived from an EMBL/GenBank/DDBJ whole genome shotgun (WGS) entry which is preliminary data.</text>
</comment>
<evidence type="ECO:0000313" key="3">
    <source>
        <dbReference type="EMBL" id="GIL93979.1"/>
    </source>
</evidence>